<accession>A0A558ASV6</accession>
<protein>
    <submittedName>
        <fullName evidence="8">Type II secretion system F family protein</fullName>
    </submittedName>
</protein>
<keyword evidence="2" id="KW-1003">Cell membrane</keyword>
<gene>
    <name evidence="8" type="ORF">FO441_09940</name>
</gene>
<comment type="caution">
    <text evidence="8">The sequence shown here is derived from an EMBL/GenBank/DDBJ whole genome shotgun (WGS) entry which is preliminary data.</text>
</comment>
<organism evidence="8 9">
    <name type="scientific">Salinicoccus cyprini</name>
    <dbReference type="NCBI Taxonomy" id="2493691"/>
    <lineage>
        <taxon>Bacteria</taxon>
        <taxon>Bacillati</taxon>
        <taxon>Bacillota</taxon>
        <taxon>Bacilli</taxon>
        <taxon>Bacillales</taxon>
        <taxon>Staphylococcaceae</taxon>
        <taxon>Salinicoccus</taxon>
    </lineage>
</organism>
<reference evidence="8 9" key="1">
    <citation type="submission" date="2019-07" db="EMBL/GenBank/DDBJ databases">
        <title>Salinicoccus cyprini sp. nov., isolated from gastro-intestinal tract of mirror carp, Cyprinus carpio var. specularis, collected from Gobind Sagar Reservoir, Himachal Pradesh, India.</title>
        <authorList>
            <person name="Talwar C."/>
            <person name="Singh A.K."/>
            <person name="Lal R."/>
            <person name="Negi R.K."/>
        </authorList>
    </citation>
    <scope>NUCLEOTIDE SEQUENCE [LARGE SCALE GENOMIC DNA]</scope>
    <source>
        <strain evidence="8 9">CT19</strain>
    </source>
</reference>
<keyword evidence="9" id="KW-1185">Reference proteome</keyword>
<dbReference type="GO" id="GO:0005886">
    <property type="term" value="C:plasma membrane"/>
    <property type="evidence" value="ECO:0007669"/>
    <property type="project" value="UniProtKB-SubCell"/>
</dbReference>
<feature type="transmembrane region" description="Helical" evidence="6">
    <location>
        <begin position="101"/>
        <end position="120"/>
    </location>
</feature>
<dbReference type="PANTHER" id="PTHR35007:SF2">
    <property type="entry name" value="PILUS ASSEMBLE PROTEIN"/>
    <property type="match status" value="1"/>
</dbReference>
<dbReference type="EMBL" id="VMSJ01000004">
    <property type="protein sequence ID" value="TVT27355.1"/>
    <property type="molecule type" value="Genomic_DNA"/>
</dbReference>
<proteinExistence type="predicted"/>
<evidence type="ECO:0000256" key="3">
    <source>
        <dbReference type="ARBA" id="ARBA00022692"/>
    </source>
</evidence>
<keyword evidence="4 6" id="KW-1133">Transmembrane helix</keyword>
<evidence type="ECO:0000256" key="2">
    <source>
        <dbReference type="ARBA" id="ARBA00022475"/>
    </source>
</evidence>
<evidence type="ECO:0000256" key="5">
    <source>
        <dbReference type="ARBA" id="ARBA00023136"/>
    </source>
</evidence>
<feature type="transmembrane region" description="Helical" evidence="6">
    <location>
        <begin position="274"/>
        <end position="296"/>
    </location>
</feature>
<dbReference type="Proteomes" id="UP000315103">
    <property type="component" value="Unassembled WGS sequence"/>
</dbReference>
<dbReference type="InterPro" id="IPR018076">
    <property type="entry name" value="T2SS_GspF_dom"/>
</dbReference>
<evidence type="ECO:0000256" key="4">
    <source>
        <dbReference type="ARBA" id="ARBA00022989"/>
    </source>
</evidence>
<dbReference type="RefSeq" id="WP_145289452.1">
    <property type="nucleotide sequence ID" value="NZ_VMSJ01000004.1"/>
</dbReference>
<dbReference type="OrthoDB" id="9810662at2"/>
<feature type="domain" description="Type II secretion system protein GspF" evidence="7">
    <location>
        <begin position="165"/>
        <end position="291"/>
    </location>
</feature>
<sequence>MLFLTFSFFISMTLLIYAVLAIPAHRNRMVMARIGLYFPDGSAAGETEADEMGSFRERMIKPLWKGLKKKSQRRLDKEKVDRMEVRLQQAGMQLSPIEFKMIQWMVTGFLMVFATLSMYFANLAFVHGLLLFVTAIGTGVTLPKLYMNTRAKKRQGQALREMPDFLDLLTISLEAGLGFDAALSKVVSKKPGELSSEFRSVLEEVRLGRTRKEALTAMAERLPIEELKSLVFSIVQAEKLGIGMVTVLRVQTDEIRELRKQRAEEKAMKAPIKILFPMVFFIFPTLFIILLSPAIMQFMATMQEM</sequence>
<dbReference type="PANTHER" id="PTHR35007">
    <property type="entry name" value="INTEGRAL MEMBRANE PROTEIN-RELATED"/>
    <property type="match status" value="1"/>
</dbReference>
<evidence type="ECO:0000313" key="9">
    <source>
        <dbReference type="Proteomes" id="UP000315103"/>
    </source>
</evidence>
<feature type="transmembrane region" description="Helical" evidence="6">
    <location>
        <begin position="6"/>
        <end position="24"/>
    </location>
</feature>
<keyword evidence="3 6" id="KW-0812">Transmembrane</keyword>
<evidence type="ECO:0000256" key="6">
    <source>
        <dbReference type="SAM" id="Phobius"/>
    </source>
</evidence>
<comment type="subcellular location">
    <subcellularLocation>
        <location evidence="1">Cell membrane</location>
        <topology evidence="1">Multi-pass membrane protein</topology>
    </subcellularLocation>
</comment>
<evidence type="ECO:0000259" key="7">
    <source>
        <dbReference type="Pfam" id="PF00482"/>
    </source>
</evidence>
<evidence type="ECO:0000313" key="8">
    <source>
        <dbReference type="EMBL" id="TVT27355.1"/>
    </source>
</evidence>
<dbReference type="Pfam" id="PF00482">
    <property type="entry name" value="T2SSF"/>
    <property type="match status" value="1"/>
</dbReference>
<feature type="transmembrane region" description="Helical" evidence="6">
    <location>
        <begin position="126"/>
        <end position="146"/>
    </location>
</feature>
<evidence type="ECO:0000256" key="1">
    <source>
        <dbReference type="ARBA" id="ARBA00004651"/>
    </source>
</evidence>
<dbReference type="AlphaFoldDB" id="A0A558ASV6"/>
<name>A0A558ASV6_9STAP</name>
<keyword evidence="5 6" id="KW-0472">Membrane</keyword>